<feature type="transmembrane region" description="Helical" evidence="1">
    <location>
        <begin position="20"/>
        <end position="39"/>
    </location>
</feature>
<keyword evidence="1" id="KW-1133">Transmembrane helix</keyword>
<evidence type="ECO:0000313" key="2">
    <source>
        <dbReference type="EMBL" id="NYE85422.1"/>
    </source>
</evidence>
<proteinExistence type="predicted"/>
<keyword evidence="3" id="KW-1185">Reference proteome</keyword>
<dbReference type="InterPro" id="IPR012902">
    <property type="entry name" value="N_methyl_site"/>
</dbReference>
<evidence type="ECO:0000313" key="3">
    <source>
        <dbReference type="Proteomes" id="UP000542125"/>
    </source>
</evidence>
<dbReference type="EMBL" id="JACBYR010000002">
    <property type="protein sequence ID" value="NYE85422.1"/>
    <property type="molecule type" value="Genomic_DNA"/>
</dbReference>
<dbReference type="RefSeq" id="WP_179589374.1">
    <property type="nucleotide sequence ID" value="NZ_JACBYR010000002.1"/>
</dbReference>
<dbReference type="AlphaFoldDB" id="A0A7Y9IYG1"/>
<gene>
    <name evidence="2" type="ORF">FHW18_004729</name>
</gene>
<dbReference type="Pfam" id="PF07963">
    <property type="entry name" value="N_methyl"/>
    <property type="match status" value="1"/>
</dbReference>
<dbReference type="InterPro" id="IPR045584">
    <property type="entry name" value="Pilin-like"/>
</dbReference>
<organism evidence="2 3">
    <name type="scientific">Pigmentiphaga litoralis</name>
    <dbReference type="NCBI Taxonomy" id="516702"/>
    <lineage>
        <taxon>Bacteria</taxon>
        <taxon>Pseudomonadati</taxon>
        <taxon>Pseudomonadota</taxon>
        <taxon>Betaproteobacteria</taxon>
        <taxon>Burkholderiales</taxon>
        <taxon>Alcaligenaceae</taxon>
        <taxon>Pigmentiphaga</taxon>
    </lineage>
</organism>
<comment type="caution">
    <text evidence="2">The sequence shown here is derived from an EMBL/GenBank/DDBJ whole genome shotgun (WGS) entry which is preliminary data.</text>
</comment>
<name>A0A7Y9IYG1_9BURK</name>
<evidence type="ECO:0000256" key="1">
    <source>
        <dbReference type="SAM" id="Phobius"/>
    </source>
</evidence>
<keyword evidence="1" id="KW-0812">Transmembrane</keyword>
<dbReference type="SUPFAM" id="SSF54523">
    <property type="entry name" value="Pili subunits"/>
    <property type="match status" value="1"/>
</dbReference>
<sequence>MIRRAAFRRSWQRGFTLIELAITASILSIVTVLSVGKLLQGVHDAAAEATGSYLLAVKSAMDTYLVRHYDRLSSTPGAADLPTVANPYAPKLSELRALGLLQGGFPDLTPLNQNVATRIVTTGTCPGTGCRLDALAFTTTPVQLPGSPAPNTDLIAQVMMATAGHGGAVYPEQPAVIRGTAFSLPNPLGAVPGIVGVLASLDTTLFNEFVRLRDRRDPDLRGDLSVKGKVTIDNTLALRAPDGQTCVAANPDGSITLRCAGKLNAKTGAFLSDQGDSVRIDPVTGIVTSQRVHADTGLSTRRGTLFDVADATPTLRVNAGQMLLITSRGLALTVDGQDLVAQGGVSTRRLGLRDLAVPDQACQSSVSTAAGSSAEYARTASGGLAVCSQGTWRALASLAATGNACTPNGAIATDTASGTGLLCRLGVWGRVDDLLSSYVLVSTVLVSHAAIVPKPACGPLGTGTGVPLIYLIPQLESSKASAFTRRARDLGGHWEVQLVDYDGTPLSAQTTALAHLYCKY</sequence>
<dbReference type="Proteomes" id="UP000542125">
    <property type="component" value="Unassembled WGS sequence"/>
</dbReference>
<dbReference type="PROSITE" id="PS00409">
    <property type="entry name" value="PROKAR_NTER_METHYL"/>
    <property type="match status" value="1"/>
</dbReference>
<protein>
    <submittedName>
        <fullName evidence="2">Prepilin-type N-terminal cleavage/methylation domain-containing protein</fullName>
    </submittedName>
</protein>
<accession>A0A7Y9IYG1</accession>
<reference evidence="2 3" key="1">
    <citation type="submission" date="2020-07" db="EMBL/GenBank/DDBJ databases">
        <title>Genomic Encyclopedia of Type Strains, Phase IV (KMG-V): Genome sequencing to study the core and pangenomes of soil and plant-associated prokaryotes.</title>
        <authorList>
            <person name="Whitman W."/>
        </authorList>
    </citation>
    <scope>NUCLEOTIDE SEQUENCE [LARGE SCALE GENOMIC DNA]</scope>
    <source>
        <strain evidence="2 3">SAS40</strain>
    </source>
</reference>
<dbReference type="NCBIfam" id="TIGR02532">
    <property type="entry name" value="IV_pilin_GFxxxE"/>
    <property type="match status" value="1"/>
</dbReference>
<keyword evidence="1" id="KW-0472">Membrane</keyword>